<dbReference type="RefSeq" id="WP_090024087.1">
    <property type="nucleotide sequence ID" value="NZ_FOVD01000002.1"/>
</dbReference>
<protein>
    <submittedName>
        <fullName evidence="2">Uncharacterized protein</fullName>
    </submittedName>
</protein>
<gene>
    <name evidence="2" type="ORF">SAMN05421594_1725</name>
</gene>
<sequence length="138" mass="16080">MSQRKFILLSILKTWFIATVISTVILIIYMMITEVPRDYEHPRNCDMSGIAYGLLIIWILSLSMVSFSSLFSLLNTFQGKIKRWLCWFLLPILITGYFFIEISGGKIDGQGAVFLLISNLPWFILWGVYYSRFNSQFK</sequence>
<proteinExistence type="predicted"/>
<keyword evidence="1" id="KW-1133">Transmembrane helix</keyword>
<dbReference type="Proteomes" id="UP000198769">
    <property type="component" value="Unassembled WGS sequence"/>
</dbReference>
<keyword evidence="1" id="KW-0812">Transmembrane</keyword>
<evidence type="ECO:0000313" key="2">
    <source>
        <dbReference type="EMBL" id="SFN23622.1"/>
    </source>
</evidence>
<reference evidence="3" key="1">
    <citation type="submission" date="2016-10" db="EMBL/GenBank/DDBJ databases">
        <authorList>
            <person name="Varghese N."/>
            <person name="Submissions S."/>
        </authorList>
    </citation>
    <scope>NUCLEOTIDE SEQUENCE [LARGE SCALE GENOMIC DNA]</scope>
    <source>
        <strain evidence="3">DSM 25575</strain>
    </source>
</reference>
<feature type="transmembrane region" description="Helical" evidence="1">
    <location>
        <begin position="112"/>
        <end position="130"/>
    </location>
</feature>
<name>A0A1I4XD80_CHROL</name>
<keyword evidence="1" id="KW-0472">Membrane</keyword>
<dbReference type="AlphaFoldDB" id="A0A1I4XD80"/>
<dbReference type="EMBL" id="FOVD01000002">
    <property type="protein sequence ID" value="SFN23622.1"/>
    <property type="molecule type" value="Genomic_DNA"/>
</dbReference>
<dbReference type="OrthoDB" id="1261882at2"/>
<keyword evidence="3" id="KW-1185">Reference proteome</keyword>
<evidence type="ECO:0000256" key="1">
    <source>
        <dbReference type="SAM" id="Phobius"/>
    </source>
</evidence>
<evidence type="ECO:0000313" key="3">
    <source>
        <dbReference type="Proteomes" id="UP000198769"/>
    </source>
</evidence>
<organism evidence="2 3">
    <name type="scientific">Chryseobacterium oleae</name>
    <dbReference type="NCBI Taxonomy" id="491207"/>
    <lineage>
        <taxon>Bacteria</taxon>
        <taxon>Pseudomonadati</taxon>
        <taxon>Bacteroidota</taxon>
        <taxon>Flavobacteriia</taxon>
        <taxon>Flavobacteriales</taxon>
        <taxon>Weeksellaceae</taxon>
        <taxon>Chryseobacterium group</taxon>
        <taxon>Chryseobacterium</taxon>
    </lineage>
</organism>
<feature type="transmembrane region" description="Helical" evidence="1">
    <location>
        <begin position="12"/>
        <end position="32"/>
    </location>
</feature>
<feature type="transmembrane region" description="Helical" evidence="1">
    <location>
        <begin position="84"/>
        <end position="100"/>
    </location>
</feature>
<feature type="transmembrane region" description="Helical" evidence="1">
    <location>
        <begin position="52"/>
        <end position="77"/>
    </location>
</feature>
<accession>A0A1I4XD80</accession>